<feature type="region of interest" description="Disordered" evidence="1">
    <location>
        <begin position="60"/>
        <end position="130"/>
    </location>
</feature>
<protein>
    <submittedName>
        <fullName evidence="2">Uncharacterized protein</fullName>
    </submittedName>
</protein>
<dbReference type="EMBL" id="VDMN01000008">
    <property type="protein sequence ID" value="TNM60547.1"/>
    <property type="molecule type" value="Genomic_DNA"/>
</dbReference>
<feature type="compositionally biased region" description="Basic and acidic residues" evidence="1">
    <location>
        <begin position="60"/>
        <end position="94"/>
    </location>
</feature>
<proteinExistence type="predicted"/>
<accession>A0A5C4XAU9</accession>
<evidence type="ECO:0000256" key="1">
    <source>
        <dbReference type="SAM" id="MobiDB-lite"/>
    </source>
</evidence>
<dbReference type="Proteomes" id="UP000311605">
    <property type="component" value="Unassembled WGS sequence"/>
</dbReference>
<feature type="compositionally biased region" description="Basic and acidic residues" evidence="1">
    <location>
        <begin position="102"/>
        <end position="130"/>
    </location>
</feature>
<dbReference type="RefSeq" id="WP_139679009.1">
    <property type="nucleotide sequence ID" value="NZ_VDMN01000008.1"/>
</dbReference>
<keyword evidence="3" id="KW-1185">Reference proteome</keyword>
<dbReference type="OrthoDB" id="8420232at2"/>
<reference evidence="2 3" key="1">
    <citation type="submission" date="2019-06" db="EMBL/GenBank/DDBJ databases">
        <title>The draft genome of Rhizobium smilacinae PTYR-5.</title>
        <authorList>
            <person name="Liu L."/>
            <person name="Li L."/>
            <person name="Zhang X."/>
        </authorList>
    </citation>
    <scope>NUCLEOTIDE SEQUENCE [LARGE SCALE GENOMIC DNA]</scope>
    <source>
        <strain evidence="2 3">PTYR-5</strain>
    </source>
</reference>
<evidence type="ECO:0000313" key="3">
    <source>
        <dbReference type="Proteomes" id="UP000311605"/>
    </source>
</evidence>
<sequence>MADASDDDTFTFIPPQIRLTPFDRRLRELRELQERYEELARQPNKERRLAELKYQIREAKKRFEEEKRRDGDENWRRRRDVDSWRSGEGRELRNSSRRKVRDKPNEDLSHMTDEQKEERKRDQRADGNFVKRREAKGVAVANIQAELIVRQQQRNSMRQAALETENPMTSDPYFGMF</sequence>
<gene>
    <name evidence="2" type="ORF">FHP24_25235</name>
</gene>
<comment type="caution">
    <text evidence="2">The sequence shown here is derived from an EMBL/GenBank/DDBJ whole genome shotgun (WGS) entry which is preliminary data.</text>
</comment>
<name>A0A5C4XAU9_9HYPH</name>
<dbReference type="AlphaFoldDB" id="A0A5C4XAU9"/>
<evidence type="ECO:0000313" key="2">
    <source>
        <dbReference type="EMBL" id="TNM60547.1"/>
    </source>
</evidence>
<organism evidence="2 3">
    <name type="scientific">Aliirhizobium smilacinae</name>
    <dbReference type="NCBI Taxonomy" id="1395944"/>
    <lineage>
        <taxon>Bacteria</taxon>
        <taxon>Pseudomonadati</taxon>
        <taxon>Pseudomonadota</taxon>
        <taxon>Alphaproteobacteria</taxon>
        <taxon>Hyphomicrobiales</taxon>
        <taxon>Rhizobiaceae</taxon>
        <taxon>Aliirhizobium</taxon>
    </lineage>
</organism>